<accession>A0A7J7DUK7</accession>
<name>A0A7J7DUK7_TRIWF</name>
<dbReference type="InterPro" id="IPR033648">
    <property type="entry name" value="AAR2_C"/>
</dbReference>
<dbReference type="InterPro" id="IPR038516">
    <property type="entry name" value="AAR2_N_sf"/>
</dbReference>
<dbReference type="CDD" id="cd13778">
    <property type="entry name" value="Aar2_C"/>
    <property type="match status" value="1"/>
</dbReference>
<feature type="domain" description="AAR2 N-terminal" evidence="3">
    <location>
        <begin position="28"/>
        <end position="95"/>
    </location>
</feature>
<gene>
    <name evidence="4" type="ORF">HS088_TW03G00312</name>
</gene>
<keyword evidence="5" id="KW-1185">Reference proteome</keyword>
<evidence type="ECO:0000256" key="1">
    <source>
        <dbReference type="ARBA" id="ARBA00006281"/>
    </source>
</evidence>
<dbReference type="AlphaFoldDB" id="A0A7J7DUK7"/>
<dbReference type="PANTHER" id="PTHR12689:SF4">
    <property type="entry name" value="PROTEIN AAR2 HOMOLOG"/>
    <property type="match status" value="1"/>
</dbReference>
<evidence type="ECO:0000313" key="5">
    <source>
        <dbReference type="Proteomes" id="UP000593562"/>
    </source>
</evidence>
<dbReference type="PANTHER" id="PTHR12689">
    <property type="entry name" value="A1 CISTRON SPLICING FACTOR AAR2-RELATED"/>
    <property type="match status" value="1"/>
</dbReference>
<dbReference type="GO" id="GO:0000244">
    <property type="term" value="P:spliceosomal tri-snRNP complex assembly"/>
    <property type="evidence" value="ECO:0007669"/>
    <property type="project" value="TreeGrafter"/>
</dbReference>
<dbReference type="InterPro" id="IPR038514">
    <property type="entry name" value="AAR2_C_sf"/>
</dbReference>
<dbReference type="Gene3D" id="2.60.34.20">
    <property type="match status" value="1"/>
</dbReference>
<dbReference type="CDD" id="cd13777">
    <property type="entry name" value="Aar2_N"/>
    <property type="match status" value="1"/>
</dbReference>
<dbReference type="Proteomes" id="UP000593562">
    <property type="component" value="Unassembled WGS sequence"/>
</dbReference>
<evidence type="ECO:0000259" key="3">
    <source>
        <dbReference type="Pfam" id="PF20981"/>
    </source>
</evidence>
<dbReference type="InterPro" id="IPR033647">
    <property type="entry name" value="Aar2_N"/>
</dbReference>
<reference evidence="4 5" key="1">
    <citation type="journal article" date="2020" name="Nat. Commun.">
        <title>Genome of Tripterygium wilfordii and identification of cytochrome P450 involved in triptolide biosynthesis.</title>
        <authorList>
            <person name="Tu L."/>
            <person name="Su P."/>
            <person name="Zhang Z."/>
            <person name="Gao L."/>
            <person name="Wang J."/>
            <person name="Hu T."/>
            <person name="Zhou J."/>
            <person name="Zhang Y."/>
            <person name="Zhao Y."/>
            <person name="Liu Y."/>
            <person name="Song Y."/>
            <person name="Tong Y."/>
            <person name="Lu Y."/>
            <person name="Yang J."/>
            <person name="Xu C."/>
            <person name="Jia M."/>
            <person name="Peters R.J."/>
            <person name="Huang L."/>
            <person name="Gao W."/>
        </authorList>
    </citation>
    <scope>NUCLEOTIDE SEQUENCE [LARGE SCALE GENOMIC DNA]</scope>
    <source>
        <strain evidence="5">cv. XIE 37</strain>
        <tissue evidence="4">Leaf</tissue>
    </source>
</reference>
<proteinExistence type="inferred from homology"/>
<dbReference type="Pfam" id="PF05282">
    <property type="entry name" value="AAR2"/>
    <property type="match status" value="1"/>
</dbReference>
<evidence type="ECO:0000313" key="4">
    <source>
        <dbReference type="EMBL" id="KAF5749983.1"/>
    </source>
</evidence>
<dbReference type="Gene3D" id="1.25.40.550">
    <property type="entry name" value="Aar2, C-terminal domain-like"/>
    <property type="match status" value="1"/>
</dbReference>
<organism evidence="4 5">
    <name type="scientific">Tripterygium wilfordii</name>
    <name type="common">Thunder God vine</name>
    <dbReference type="NCBI Taxonomy" id="458696"/>
    <lineage>
        <taxon>Eukaryota</taxon>
        <taxon>Viridiplantae</taxon>
        <taxon>Streptophyta</taxon>
        <taxon>Embryophyta</taxon>
        <taxon>Tracheophyta</taxon>
        <taxon>Spermatophyta</taxon>
        <taxon>Magnoliopsida</taxon>
        <taxon>eudicotyledons</taxon>
        <taxon>Gunneridae</taxon>
        <taxon>Pentapetalae</taxon>
        <taxon>rosids</taxon>
        <taxon>fabids</taxon>
        <taxon>Celastrales</taxon>
        <taxon>Celastraceae</taxon>
        <taxon>Tripterygium</taxon>
    </lineage>
</organism>
<dbReference type="EMBL" id="JAAARO010000003">
    <property type="protein sequence ID" value="KAF5749983.1"/>
    <property type="molecule type" value="Genomic_DNA"/>
</dbReference>
<protein>
    <submittedName>
        <fullName evidence="4">Protein AAR2</fullName>
    </submittedName>
</protein>
<dbReference type="InterPro" id="IPR007946">
    <property type="entry name" value="AAR2"/>
</dbReference>
<evidence type="ECO:0000259" key="2">
    <source>
        <dbReference type="Pfam" id="PF05282"/>
    </source>
</evidence>
<dbReference type="Pfam" id="PF20981">
    <property type="entry name" value="AAR2_1st"/>
    <property type="match status" value="1"/>
</dbReference>
<sequence length="236" mass="26620">MDEIKMTDLGTPLAEGVKLPQLCLQPGKIAVIVRKWDQQEERLIKVPEEEEERYCHAVRSFEFDRHLGPYGLNQWGEWKQLSNYLTKSVIERIEPIGGEITVTLESDMVTNAHKSTAEKALDEQLGIGKFSRSDDKSQSRGCYYTLIPRVVKRGGMNVEELTSLNLDKTQLLESILIKDFGGSEDLLLGELQFSYIAFLMGQSLAAFLQWKSLVSLLLSCTEAVSACVHCRISVFD</sequence>
<comment type="similarity">
    <text evidence="1">Belongs to the AAR2 family.</text>
</comment>
<comment type="caution">
    <text evidence="4">The sequence shown here is derived from an EMBL/GenBank/DDBJ whole genome shotgun (WGS) entry which is preliminary data.</text>
</comment>
<feature type="domain" description="AAR2 C-terminal" evidence="2">
    <location>
        <begin position="144"/>
        <end position="226"/>
    </location>
</feature>
<dbReference type="InParanoid" id="A0A7J7DUK7"/>